<comment type="similarity">
    <text evidence="2 12">Belongs to the peptidase M14 family.</text>
</comment>
<feature type="domain" description="Peptidase M14" evidence="14">
    <location>
        <begin position="139"/>
        <end position="317"/>
    </location>
</feature>
<sequence length="317" mass="35956">MLLWLVCTYLSLVTASLDDVQVEEGPYKVFRIVPTTAFQLKKLIALFESAKGDDADFWHAPSVVNSTVDVMISPSFTDKFTNFLKQHDYPFHIAIEDLKKLLIEKEGPIKMNVKGVPMKDLVRLHDDTGAFVSRLRMGEYYPYSVIVAWMKKIADSIPETARVVDIGTSSEGRSITGLQFGRDTPNKKVVVIDAGIHAREWAAVHTAMYFINLIVNGREDDPKIRTYLENLVIYIFPVLNPDGYEYTRNDRTNPRARMWRKSRSAKACAFDGISNACCQGVDLNRNFDFRFAEIGASRYPCSEIYHGSTAFSEPESR</sequence>
<gene>
    <name evidence="15" type="ORF">OESDEN_14058</name>
</gene>
<evidence type="ECO:0000313" key="15">
    <source>
        <dbReference type="EMBL" id="KHJ86200.1"/>
    </source>
</evidence>
<keyword evidence="9" id="KW-0482">Metalloprotease</keyword>
<dbReference type="InterPro" id="IPR000834">
    <property type="entry name" value="Peptidase_M14"/>
</dbReference>
<dbReference type="GO" id="GO:0005615">
    <property type="term" value="C:extracellular space"/>
    <property type="evidence" value="ECO:0007669"/>
    <property type="project" value="TreeGrafter"/>
</dbReference>
<dbReference type="OrthoDB" id="3626597at2759"/>
<accession>A0A0B1SSP4</accession>
<protein>
    <recommendedName>
        <fullName evidence="11">Zinc carboxypeptidase A 1</fullName>
    </recommendedName>
</protein>
<dbReference type="SUPFAM" id="SSF54897">
    <property type="entry name" value="Protease propeptides/inhibitors"/>
    <property type="match status" value="1"/>
</dbReference>
<dbReference type="SMART" id="SM00631">
    <property type="entry name" value="Zn_pept"/>
    <property type="match status" value="1"/>
</dbReference>
<keyword evidence="5" id="KW-0479">Metal-binding</keyword>
<keyword evidence="3 15" id="KW-0121">Carboxypeptidase</keyword>
<evidence type="ECO:0000256" key="2">
    <source>
        <dbReference type="ARBA" id="ARBA00005988"/>
    </source>
</evidence>
<evidence type="ECO:0000256" key="3">
    <source>
        <dbReference type="ARBA" id="ARBA00022645"/>
    </source>
</evidence>
<dbReference type="PANTHER" id="PTHR11705:SF131">
    <property type="entry name" value="SHKT DOMAIN-CONTAINING PROTEIN"/>
    <property type="match status" value="1"/>
</dbReference>
<dbReference type="EMBL" id="KN561226">
    <property type="protein sequence ID" value="KHJ86200.1"/>
    <property type="molecule type" value="Genomic_DNA"/>
</dbReference>
<keyword evidence="7" id="KW-0378">Hydrolase</keyword>
<evidence type="ECO:0000256" key="1">
    <source>
        <dbReference type="ARBA" id="ARBA00001947"/>
    </source>
</evidence>
<feature type="chain" id="PRO_5012362002" description="Zinc carboxypeptidase A 1" evidence="13">
    <location>
        <begin position="16"/>
        <end position="317"/>
    </location>
</feature>
<dbReference type="Pfam" id="PF02244">
    <property type="entry name" value="Propep_M14"/>
    <property type="match status" value="1"/>
</dbReference>
<evidence type="ECO:0000256" key="6">
    <source>
        <dbReference type="ARBA" id="ARBA00022729"/>
    </source>
</evidence>
<keyword evidence="8" id="KW-0862">Zinc</keyword>
<evidence type="ECO:0000259" key="14">
    <source>
        <dbReference type="PROSITE" id="PS52035"/>
    </source>
</evidence>
<evidence type="ECO:0000256" key="13">
    <source>
        <dbReference type="SAM" id="SignalP"/>
    </source>
</evidence>
<dbReference type="MEROPS" id="M14.A23"/>
<evidence type="ECO:0000313" key="16">
    <source>
        <dbReference type="Proteomes" id="UP000053660"/>
    </source>
</evidence>
<evidence type="ECO:0000256" key="8">
    <source>
        <dbReference type="ARBA" id="ARBA00022833"/>
    </source>
</evidence>
<comment type="cofactor">
    <cofactor evidence="1">
        <name>Zn(2+)</name>
        <dbReference type="ChEBI" id="CHEBI:29105"/>
    </cofactor>
</comment>
<evidence type="ECO:0000256" key="5">
    <source>
        <dbReference type="ARBA" id="ARBA00022723"/>
    </source>
</evidence>
<dbReference type="Gene3D" id="3.30.70.340">
    <property type="entry name" value="Metallocarboxypeptidase-like"/>
    <property type="match status" value="1"/>
</dbReference>
<dbReference type="Gene3D" id="3.40.630.10">
    <property type="entry name" value="Zn peptidases"/>
    <property type="match status" value="1"/>
</dbReference>
<dbReference type="GO" id="GO:0004181">
    <property type="term" value="F:metallocarboxypeptidase activity"/>
    <property type="evidence" value="ECO:0007669"/>
    <property type="project" value="InterPro"/>
</dbReference>
<dbReference type="Proteomes" id="UP000053660">
    <property type="component" value="Unassembled WGS sequence"/>
</dbReference>
<dbReference type="PANTHER" id="PTHR11705">
    <property type="entry name" value="PROTEASE FAMILY M14 CARBOXYPEPTIDASE A,B"/>
    <property type="match status" value="1"/>
</dbReference>
<dbReference type="InterPro" id="IPR003146">
    <property type="entry name" value="M14A_act_pep"/>
</dbReference>
<keyword evidence="16" id="KW-1185">Reference proteome</keyword>
<dbReference type="GO" id="GO:0008270">
    <property type="term" value="F:zinc ion binding"/>
    <property type="evidence" value="ECO:0007669"/>
    <property type="project" value="InterPro"/>
</dbReference>
<organism evidence="15 16">
    <name type="scientific">Oesophagostomum dentatum</name>
    <name type="common">Nodular worm</name>
    <dbReference type="NCBI Taxonomy" id="61180"/>
    <lineage>
        <taxon>Eukaryota</taxon>
        <taxon>Metazoa</taxon>
        <taxon>Ecdysozoa</taxon>
        <taxon>Nematoda</taxon>
        <taxon>Chromadorea</taxon>
        <taxon>Rhabditida</taxon>
        <taxon>Rhabditina</taxon>
        <taxon>Rhabditomorpha</taxon>
        <taxon>Strongyloidea</taxon>
        <taxon>Strongylidae</taxon>
        <taxon>Oesophagostomum</taxon>
    </lineage>
</organism>
<evidence type="ECO:0000256" key="11">
    <source>
        <dbReference type="ARBA" id="ARBA00069039"/>
    </source>
</evidence>
<proteinExistence type="inferred from homology"/>
<evidence type="ECO:0000256" key="12">
    <source>
        <dbReference type="PROSITE-ProRule" id="PRU01379"/>
    </source>
</evidence>
<dbReference type="Pfam" id="PF00246">
    <property type="entry name" value="Peptidase_M14"/>
    <property type="match status" value="1"/>
</dbReference>
<keyword evidence="4" id="KW-0645">Protease</keyword>
<keyword evidence="6 13" id="KW-0732">Signal</keyword>
<dbReference type="PRINTS" id="PR00765">
    <property type="entry name" value="CRBOXYPTASEA"/>
</dbReference>
<reference evidence="15 16" key="1">
    <citation type="submission" date="2014-03" db="EMBL/GenBank/DDBJ databases">
        <title>Draft genome of the hookworm Oesophagostomum dentatum.</title>
        <authorList>
            <person name="Mitreva M."/>
        </authorList>
    </citation>
    <scope>NUCLEOTIDE SEQUENCE [LARGE SCALE GENOMIC DNA]</scope>
    <source>
        <strain evidence="15 16">OD-Hann</strain>
    </source>
</reference>
<keyword evidence="10" id="KW-1015">Disulfide bond</keyword>
<dbReference type="PROSITE" id="PS52035">
    <property type="entry name" value="PEPTIDASE_M14"/>
    <property type="match status" value="1"/>
</dbReference>
<name>A0A0B1SSP4_OESDE</name>
<dbReference type="GO" id="GO:0006508">
    <property type="term" value="P:proteolysis"/>
    <property type="evidence" value="ECO:0007669"/>
    <property type="project" value="UniProtKB-KW"/>
</dbReference>
<dbReference type="AlphaFoldDB" id="A0A0B1SSP4"/>
<evidence type="ECO:0000256" key="7">
    <source>
        <dbReference type="ARBA" id="ARBA00022801"/>
    </source>
</evidence>
<comment type="caution">
    <text evidence="12">Lacks conserved residue(s) required for the propagation of feature annotation.</text>
</comment>
<evidence type="ECO:0000256" key="4">
    <source>
        <dbReference type="ARBA" id="ARBA00022670"/>
    </source>
</evidence>
<feature type="signal peptide" evidence="13">
    <location>
        <begin position="1"/>
        <end position="15"/>
    </location>
</feature>
<evidence type="ECO:0000256" key="9">
    <source>
        <dbReference type="ARBA" id="ARBA00023049"/>
    </source>
</evidence>
<dbReference type="InterPro" id="IPR036990">
    <property type="entry name" value="M14A-like_propep"/>
</dbReference>
<dbReference type="FunFam" id="3.30.70.340:FF:000002">
    <property type="entry name" value="Carboxypeptidase A"/>
    <property type="match status" value="1"/>
</dbReference>
<dbReference type="FunFam" id="3.40.630.10:FF:000084">
    <property type="entry name" value="Carboxypeptidase B2"/>
    <property type="match status" value="1"/>
</dbReference>
<dbReference type="SUPFAM" id="SSF53187">
    <property type="entry name" value="Zn-dependent exopeptidases"/>
    <property type="match status" value="1"/>
</dbReference>
<evidence type="ECO:0000256" key="10">
    <source>
        <dbReference type="ARBA" id="ARBA00023157"/>
    </source>
</evidence>